<dbReference type="KEGG" id="rsz:130507852"/>
<reference evidence="4" key="1">
    <citation type="journal article" date="2019" name="Database">
        <title>The radish genome database (RadishGD): an integrated information resource for radish genomics.</title>
        <authorList>
            <person name="Yu H.J."/>
            <person name="Baek S."/>
            <person name="Lee Y.J."/>
            <person name="Cho A."/>
            <person name="Mun J.H."/>
        </authorList>
    </citation>
    <scope>NUCLEOTIDE SEQUENCE [LARGE SCALE GENOMIC DNA]</scope>
    <source>
        <strain evidence="4">cv. WK10039</strain>
    </source>
</reference>
<name>A0A9W3D516_RAPSA</name>
<dbReference type="AlphaFoldDB" id="A0A9W3D516"/>
<accession>A0A9W3D516</accession>
<dbReference type="PANTHER" id="PTHR10775">
    <property type="entry name" value="OS08G0208400 PROTEIN"/>
    <property type="match status" value="1"/>
</dbReference>
<dbReference type="OrthoDB" id="1101896at2759"/>
<feature type="domain" description="DUF4216" evidence="2">
    <location>
        <begin position="834"/>
        <end position="899"/>
    </location>
</feature>
<evidence type="ECO:0000313" key="4">
    <source>
        <dbReference type="Proteomes" id="UP000504610"/>
    </source>
</evidence>
<protein>
    <submittedName>
        <fullName evidence="5">Uncharacterized protein LOC130507852</fullName>
    </submittedName>
</protein>
<keyword evidence="4" id="KW-1185">Reference proteome</keyword>
<dbReference type="Proteomes" id="UP000504610">
    <property type="component" value="Chromosome 2"/>
</dbReference>
<feature type="region of interest" description="Disordered" evidence="1">
    <location>
        <begin position="948"/>
        <end position="984"/>
    </location>
</feature>
<proteinExistence type="predicted"/>
<dbReference type="PANTHER" id="PTHR10775:SF182">
    <property type="entry name" value="TRANSPOSON, EN_SPM-LIKE, TRANSPOSASE-ASSOCIATED DOMAIN PROTEIN-RELATED"/>
    <property type="match status" value="1"/>
</dbReference>
<dbReference type="InterPro" id="IPR004242">
    <property type="entry name" value="Transposase_21"/>
</dbReference>
<sequence>MSGSGNVYELRRWMYMHRDANGRVTKEYIAGLETFMHQADSTPLALESDLFKEYLPEDNVSADSYYEIQKLVYSLGLPSEMIDVCIDNCMIYWGNDEKLEECRFCKKPRFKPQGRGRNRVPYQRMWYLPITDRLKRLYQSEQTAGKMRWHAEHTQTDGEMTHPSDARAWKHFNKVYPEFASNIRNVYLGLCTDGFSPFGMSGRQYSLWPVFLTPYNLPPEMCMQRELLFLTILIPGPKHPKRSLDVFLQPLIKELKDLWSTGERTYDCSTKTNFTMRAMLLWTISDFPAYGMLSGWTTHGRLACPYCNGATDAFQLKNGRKTSWFDCHRRFLPIGHPYRRNKTLFRHKRVVRDTPPPYLTGEETEKQLDYYGVLETVPRGGNWHVPPNMPDSYGVHHNWHKKSIFWELPYWKDLLLRHNLDVMHIEKNFFENIMNTILNVPGKTKDNIKSRLDLPDICSRSELHINSNGQVPVPIFRLSSEKKSVLFNWVASEVKFPDGYVSNLSRCVEKGQKFSGMKSHDCHVFMQRLLPFAFAELLPTNVHEALAGIGAFFRDLSTRTLKVEVVEQLQENIPILLCNLEKIFPPGFFDVMEHLAVHLPYEALLRGPVHYGWMYQYERAMKYLKGKAKNLAKVEGSIIAGSLTEETSHFTSYYFASKVRTRKRAPRRYDDGGVAPTYAVAGVPDIFSQIGRLGGKSKEVWWSSEEDAHSAHTYILLNCEDPLIRYFESLFVSQVEETFPGISTTDVDKRKDQHFIKWLKSQVDFDDDADYPKWLHEVIQSPHVKVTTSQMYFTRGYTFHTYEYGRQRATSNYGICVKGETDFYGILTEIIEVEFPGILKLKCVLFKCEWFDPVVNRGVRFNKFGVVDVNGGRRYNKFEPFILASQADQVSYLPYPRMRESGINWLSVIKVTPRGRIISGEEPPLQEEQINEVEEPEQQIDDILLIDPHNHEYEDLTDDGTDEAVEDEFNENDDVSSDDENVSD</sequence>
<feature type="compositionally biased region" description="Acidic residues" evidence="1">
    <location>
        <begin position="955"/>
        <end position="984"/>
    </location>
</feature>
<dbReference type="InterPro" id="IPR025452">
    <property type="entry name" value="DUF4218"/>
</dbReference>
<dbReference type="Pfam" id="PF13952">
    <property type="entry name" value="DUF4216"/>
    <property type="match status" value="1"/>
</dbReference>
<evidence type="ECO:0000259" key="2">
    <source>
        <dbReference type="Pfam" id="PF13952"/>
    </source>
</evidence>
<feature type="domain" description="DUF4218" evidence="3">
    <location>
        <begin position="556"/>
        <end position="668"/>
    </location>
</feature>
<dbReference type="InterPro" id="IPR025312">
    <property type="entry name" value="DUF4216"/>
</dbReference>
<evidence type="ECO:0000259" key="3">
    <source>
        <dbReference type="Pfam" id="PF13960"/>
    </source>
</evidence>
<dbReference type="GeneID" id="130507852"/>
<evidence type="ECO:0000313" key="5">
    <source>
        <dbReference type="RefSeq" id="XP_056858493.1"/>
    </source>
</evidence>
<dbReference type="Pfam" id="PF02992">
    <property type="entry name" value="Transposase_21"/>
    <property type="match status" value="1"/>
</dbReference>
<organism evidence="4 5">
    <name type="scientific">Raphanus sativus</name>
    <name type="common">Radish</name>
    <name type="synonym">Raphanus raphanistrum var. sativus</name>
    <dbReference type="NCBI Taxonomy" id="3726"/>
    <lineage>
        <taxon>Eukaryota</taxon>
        <taxon>Viridiplantae</taxon>
        <taxon>Streptophyta</taxon>
        <taxon>Embryophyta</taxon>
        <taxon>Tracheophyta</taxon>
        <taxon>Spermatophyta</taxon>
        <taxon>Magnoliopsida</taxon>
        <taxon>eudicotyledons</taxon>
        <taxon>Gunneridae</taxon>
        <taxon>Pentapetalae</taxon>
        <taxon>rosids</taxon>
        <taxon>malvids</taxon>
        <taxon>Brassicales</taxon>
        <taxon>Brassicaceae</taxon>
        <taxon>Brassiceae</taxon>
        <taxon>Raphanus</taxon>
    </lineage>
</organism>
<evidence type="ECO:0000256" key="1">
    <source>
        <dbReference type="SAM" id="MobiDB-lite"/>
    </source>
</evidence>
<dbReference type="RefSeq" id="XP_056858493.1">
    <property type="nucleotide sequence ID" value="XM_057002513.1"/>
</dbReference>
<dbReference type="Pfam" id="PF13960">
    <property type="entry name" value="DUF4218"/>
    <property type="match status" value="1"/>
</dbReference>
<gene>
    <name evidence="5" type="primary">LOC130507852</name>
</gene>
<reference evidence="5" key="2">
    <citation type="submission" date="2025-08" db="UniProtKB">
        <authorList>
            <consortium name="RefSeq"/>
        </authorList>
    </citation>
    <scope>IDENTIFICATION</scope>
    <source>
        <tissue evidence="5">Leaf</tissue>
    </source>
</reference>